<protein>
    <submittedName>
        <fullName evidence="2">Uncharacterized protein</fullName>
    </submittedName>
</protein>
<feature type="transmembrane region" description="Helical" evidence="1">
    <location>
        <begin position="47"/>
        <end position="70"/>
    </location>
</feature>
<feature type="transmembrane region" description="Helical" evidence="1">
    <location>
        <begin position="6"/>
        <end position="27"/>
    </location>
</feature>
<evidence type="ECO:0000256" key="1">
    <source>
        <dbReference type="SAM" id="Phobius"/>
    </source>
</evidence>
<keyword evidence="1" id="KW-0812">Transmembrane</keyword>
<reference evidence="2 3" key="1">
    <citation type="submission" date="2017-08" db="EMBL/GenBank/DDBJ databases">
        <title>Infants hospitalized years apart are colonized by the same room-sourced microbial strains.</title>
        <authorList>
            <person name="Brooks B."/>
            <person name="Olm M.R."/>
            <person name="Firek B.A."/>
            <person name="Baker R."/>
            <person name="Thomas B.C."/>
            <person name="Morowitz M.J."/>
            <person name="Banfield J.F."/>
        </authorList>
    </citation>
    <scope>NUCLEOTIDE SEQUENCE [LARGE SCALE GENOMIC DNA]</scope>
    <source>
        <strain evidence="2">S2_003_000_R2_11</strain>
    </source>
</reference>
<comment type="caution">
    <text evidence="2">The sequence shown here is derived from an EMBL/GenBank/DDBJ whole genome shotgun (WGS) entry which is preliminary data.</text>
</comment>
<sequence>MDWLIWIGAAVSLGGIAGLLRCIQLAVRARRAGLEEQAMRARLQHVVTLNMAALGVSALGLALVVAGIFLGG</sequence>
<dbReference type="Proteomes" id="UP000248975">
    <property type="component" value="Unassembled WGS sequence"/>
</dbReference>
<keyword evidence="1" id="KW-0472">Membrane</keyword>
<gene>
    <name evidence="2" type="ORF">DI533_18725</name>
</gene>
<dbReference type="AlphaFoldDB" id="A0A2W5S3T1"/>
<proteinExistence type="predicted"/>
<accession>A0A2W5S3T1</accession>
<name>A0A2W5S3T1_CERSP</name>
<keyword evidence="1" id="KW-1133">Transmembrane helix</keyword>
<organism evidence="2 3">
    <name type="scientific">Cereibacter sphaeroides</name>
    <name type="common">Rhodobacter sphaeroides</name>
    <dbReference type="NCBI Taxonomy" id="1063"/>
    <lineage>
        <taxon>Bacteria</taxon>
        <taxon>Pseudomonadati</taxon>
        <taxon>Pseudomonadota</taxon>
        <taxon>Alphaproteobacteria</taxon>
        <taxon>Rhodobacterales</taxon>
        <taxon>Paracoccaceae</taxon>
        <taxon>Cereibacter</taxon>
    </lineage>
</organism>
<evidence type="ECO:0000313" key="2">
    <source>
        <dbReference type="EMBL" id="PZQ95672.1"/>
    </source>
</evidence>
<evidence type="ECO:0000313" key="3">
    <source>
        <dbReference type="Proteomes" id="UP000248975"/>
    </source>
</evidence>
<dbReference type="EMBL" id="QFQS01000006">
    <property type="protein sequence ID" value="PZQ95672.1"/>
    <property type="molecule type" value="Genomic_DNA"/>
</dbReference>